<keyword evidence="3" id="KW-0720">Serine protease</keyword>
<feature type="compositionally biased region" description="Low complexity" evidence="5">
    <location>
        <begin position="273"/>
        <end position="311"/>
    </location>
</feature>
<feature type="compositionally biased region" description="Low complexity" evidence="5">
    <location>
        <begin position="325"/>
        <end position="335"/>
    </location>
</feature>
<evidence type="ECO:0000256" key="1">
    <source>
        <dbReference type="ARBA" id="ARBA00022670"/>
    </source>
</evidence>
<evidence type="ECO:0000256" key="6">
    <source>
        <dbReference type="SAM" id="SignalP"/>
    </source>
</evidence>
<feature type="domain" description="Peptidase S1" evidence="7">
    <location>
        <begin position="11"/>
        <end position="265"/>
    </location>
</feature>
<dbReference type="PROSITE" id="PS50240">
    <property type="entry name" value="TRYPSIN_DOM"/>
    <property type="match status" value="1"/>
</dbReference>
<evidence type="ECO:0000313" key="9">
    <source>
        <dbReference type="RefSeq" id="XP_034244961.1"/>
    </source>
</evidence>
<dbReference type="Pfam" id="PF00089">
    <property type="entry name" value="Trypsin"/>
    <property type="match status" value="1"/>
</dbReference>
<dbReference type="AlphaFoldDB" id="A0A6P8Z569"/>
<evidence type="ECO:0000259" key="7">
    <source>
        <dbReference type="PROSITE" id="PS50240"/>
    </source>
</evidence>
<dbReference type="InterPro" id="IPR050430">
    <property type="entry name" value="Peptidase_S1"/>
</dbReference>
<dbReference type="PANTHER" id="PTHR24276:SF98">
    <property type="entry name" value="FI18310P1-RELATED"/>
    <property type="match status" value="1"/>
</dbReference>
<dbReference type="SMART" id="SM00020">
    <property type="entry name" value="Tryp_SPc"/>
    <property type="match status" value="1"/>
</dbReference>
<feature type="signal peptide" evidence="6">
    <location>
        <begin position="1"/>
        <end position="21"/>
    </location>
</feature>
<dbReference type="RefSeq" id="XP_034244961.1">
    <property type="nucleotide sequence ID" value="XM_034389070.1"/>
</dbReference>
<dbReference type="InParanoid" id="A0A6P8Z569"/>
<dbReference type="InterPro" id="IPR043504">
    <property type="entry name" value="Peptidase_S1_PA_chymotrypsin"/>
</dbReference>
<feature type="region of interest" description="Disordered" evidence="5">
    <location>
        <begin position="268"/>
        <end position="335"/>
    </location>
</feature>
<dbReference type="PANTHER" id="PTHR24276">
    <property type="entry name" value="POLYSERASE-RELATED"/>
    <property type="match status" value="1"/>
</dbReference>
<name>A0A6P8Z569_THRPL</name>
<dbReference type="Proteomes" id="UP000515158">
    <property type="component" value="Unplaced"/>
</dbReference>
<evidence type="ECO:0000256" key="3">
    <source>
        <dbReference type="ARBA" id="ARBA00022825"/>
    </source>
</evidence>
<dbReference type="GO" id="GO:0004252">
    <property type="term" value="F:serine-type endopeptidase activity"/>
    <property type="evidence" value="ECO:0007669"/>
    <property type="project" value="InterPro"/>
</dbReference>
<dbReference type="SUPFAM" id="SSF50494">
    <property type="entry name" value="Trypsin-like serine proteases"/>
    <property type="match status" value="1"/>
</dbReference>
<evidence type="ECO:0000256" key="2">
    <source>
        <dbReference type="ARBA" id="ARBA00022801"/>
    </source>
</evidence>
<evidence type="ECO:0000256" key="5">
    <source>
        <dbReference type="SAM" id="MobiDB-lite"/>
    </source>
</evidence>
<dbReference type="OrthoDB" id="6339452at2759"/>
<evidence type="ECO:0000256" key="4">
    <source>
        <dbReference type="ARBA" id="ARBA00023157"/>
    </source>
</evidence>
<sequence length="460" mass="47759">MGTAGAASSVVVLGVLCAALASVADVAVLKSALPNKPFIKPGMYPFIATVQKTCGACHTRQFCAGAILAPQWVISMPQCAETHPGEGLLVRAGDSFIWPGDHTPTQKVIEVVWHEAATSTDDYPKYDVILMRLENSFQFGENINAIALAPPTHPAEGALSMVGWTTPGHAEQVELNVTHGTVRGTEECQKIAPQEALPADTLCVQPVEPLPDRCGYDLGDPVFVEAEQPLLVGLLSRWYLPCVPDRPVVALKISSIYAWVYEKVNPPPVTPRPAHSTAEATTTTTAATASTPTTPSAAPTHSSPTGSSTSTPPRPASHVKPMTVSSSSASGALSNTSSTSDAALLAGHMESSLSYSLGTASVDAAKPALANSVSVGWANCRDIGGALGMSYALAYSFIGEGAATAASTVNATCLEMNAVQSQGWSISTSGGSAPVSVRAFVMEHLASIPGLPRQPTLKYL</sequence>
<keyword evidence="8" id="KW-1185">Reference proteome</keyword>
<keyword evidence="4" id="KW-1015">Disulfide bond</keyword>
<organism evidence="9">
    <name type="scientific">Thrips palmi</name>
    <name type="common">Melon thrips</name>
    <dbReference type="NCBI Taxonomy" id="161013"/>
    <lineage>
        <taxon>Eukaryota</taxon>
        <taxon>Metazoa</taxon>
        <taxon>Ecdysozoa</taxon>
        <taxon>Arthropoda</taxon>
        <taxon>Hexapoda</taxon>
        <taxon>Insecta</taxon>
        <taxon>Pterygota</taxon>
        <taxon>Neoptera</taxon>
        <taxon>Paraneoptera</taxon>
        <taxon>Thysanoptera</taxon>
        <taxon>Terebrantia</taxon>
        <taxon>Thripoidea</taxon>
        <taxon>Thripidae</taxon>
        <taxon>Thrips</taxon>
    </lineage>
</organism>
<keyword evidence="2" id="KW-0378">Hydrolase</keyword>
<evidence type="ECO:0000313" key="8">
    <source>
        <dbReference type="Proteomes" id="UP000515158"/>
    </source>
</evidence>
<dbReference type="InterPro" id="IPR001254">
    <property type="entry name" value="Trypsin_dom"/>
</dbReference>
<keyword evidence="1" id="KW-0645">Protease</keyword>
<dbReference type="KEGG" id="tpal:117647351"/>
<dbReference type="GO" id="GO:0006508">
    <property type="term" value="P:proteolysis"/>
    <property type="evidence" value="ECO:0007669"/>
    <property type="project" value="UniProtKB-KW"/>
</dbReference>
<keyword evidence="6" id="KW-0732">Signal</keyword>
<feature type="chain" id="PRO_5027967754" evidence="6">
    <location>
        <begin position="22"/>
        <end position="460"/>
    </location>
</feature>
<dbReference type="InterPro" id="IPR009003">
    <property type="entry name" value="Peptidase_S1_PA"/>
</dbReference>
<dbReference type="Gene3D" id="2.40.10.10">
    <property type="entry name" value="Trypsin-like serine proteases"/>
    <property type="match status" value="1"/>
</dbReference>
<accession>A0A6P8Z569</accession>
<reference evidence="9" key="1">
    <citation type="submission" date="2025-08" db="UniProtKB">
        <authorList>
            <consortium name="RefSeq"/>
        </authorList>
    </citation>
    <scope>IDENTIFICATION</scope>
    <source>
        <tissue evidence="9">Total insect</tissue>
    </source>
</reference>
<gene>
    <name evidence="9" type="primary">LOC117647351</name>
</gene>
<protein>
    <submittedName>
        <fullName evidence="9">Brain-specific serine protease 4-like</fullName>
    </submittedName>
</protein>
<proteinExistence type="predicted"/>
<dbReference type="GeneID" id="117647351"/>